<evidence type="ECO:0000256" key="3">
    <source>
        <dbReference type="ARBA" id="ARBA00022452"/>
    </source>
</evidence>
<evidence type="ECO:0000313" key="9">
    <source>
        <dbReference type="Proteomes" id="UP000515312"/>
    </source>
</evidence>
<dbReference type="PANTHER" id="PTHR30069:SF46">
    <property type="entry name" value="OAR PROTEIN"/>
    <property type="match status" value="1"/>
</dbReference>
<sequence length="826" mass="89211">MANTSNVLLDGATQANSSSGDLAYTPPLESVGELKLITNNYSAEYGMSGGGVVTAASEAGTNTYHGSAYEYVRNTDFNANGWYPNHVGQKRSTYHENNYGFSLGGPLSIPKVYNAKNRTFFFLNLEWDPQSTPDIFTGSVPTPAMRNGDFSGLVDQNGNQITLYDPNTTTLVPGTSNTWTRSPFPGNIIPADRINNPIVQKTLSYYPLPNTTGVQGIYNNFVITPTRKTTQNTFLARVDQNFGSKHKAFVTVGRHAYTGITPSVNIAFPQTGTNGDPGGATNTAWTGTISDTWTIKPNLLIEFRGNFVRSFFGTLVPSQGFDVSNLGFSSSFVDQTESKVFPQLGISDDSPLGIQNSAVDADTEGSYQGQAHLTWATGPHTIKAGFEYRFVFFNQFRPLNPAGYFTFGRAYTQGPDPASATANAGWGFASFLLGAPDGGYTTKDASATSSQKNIDGYVNDDFKVTNNLTLNLGLRYDVLTGWTDRYNKLTWFDPTGPDPVTSLPGVVQFAGVNGNPRAENDTDYTNFAPRLGFAYKLGDKTAIRAGYGLFWVTNSDGNVAGTGYQVSTNVYTGPPVAAPNTPPAGATISNPFVAGYLPYPAPASSLVGQGIGAPFRPGTLPNHQDWNLSVQRSLTGNTVLTAAYAGSRGEHLWYNLDQNSAPITDLSLGSKLTQQVANPFAGELQGQLGAPTVAYNQLLRPFPQYTGVSWYHDPIGDSYYDAFTLQLQHRDDRHGLYLQGSYTFSKGINDIPERYAGRGGSIVDPTNLGLSRAVAEYDRPQYLVVNYIYQLPFGHGHQMLGTGAIGNVIGNWQWSGVTTFGSGLLL</sequence>
<dbReference type="Pfam" id="PF25183">
    <property type="entry name" value="OMP_b-brl_4"/>
    <property type="match status" value="1"/>
</dbReference>
<comment type="subcellular location">
    <subcellularLocation>
        <location evidence="1">Cell outer membrane</location>
        <topology evidence="1">Multi-pass membrane protein</topology>
    </subcellularLocation>
</comment>
<reference evidence="8 9" key="1">
    <citation type="submission" date="2020-08" db="EMBL/GenBank/DDBJ databases">
        <title>Edaphobacter telluris sp. nov. and Acidobacterium dinghuensis sp. nov., two acidobacteria isolated from forest soil.</title>
        <authorList>
            <person name="Fu J."/>
            <person name="Qiu L."/>
        </authorList>
    </citation>
    <scope>NUCLEOTIDE SEQUENCE [LARGE SCALE GENOMIC DNA]</scope>
    <source>
        <strain evidence="8">4Y35</strain>
    </source>
</reference>
<evidence type="ECO:0000256" key="4">
    <source>
        <dbReference type="ARBA" id="ARBA00022692"/>
    </source>
</evidence>
<evidence type="ECO:0000256" key="5">
    <source>
        <dbReference type="ARBA" id="ARBA00023136"/>
    </source>
</evidence>
<dbReference type="GO" id="GO:0009279">
    <property type="term" value="C:cell outer membrane"/>
    <property type="evidence" value="ECO:0007669"/>
    <property type="project" value="UniProtKB-SubCell"/>
</dbReference>
<name>A0A7G8BDP0_9BACT</name>
<accession>A0A7G8BDP0</accession>
<keyword evidence="2" id="KW-0813">Transport</keyword>
<gene>
    <name evidence="8" type="ORF">H7849_16145</name>
</gene>
<dbReference type="RefSeq" id="WP_186740689.1">
    <property type="nucleotide sequence ID" value="NZ_CP060394.1"/>
</dbReference>
<dbReference type="AlphaFoldDB" id="A0A7G8BDP0"/>
<evidence type="ECO:0000256" key="1">
    <source>
        <dbReference type="ARBA" id="ARBA00004571"/>
    </source>
</evidence>
<dbReference type="Proteomes" id="UP000515312">
    <property type="component" value="Chromosome"/>
</dbReference>
<feature type="domain" description="TonB-dependent transporter Oar-like beta-barrel" evidence="7">
    <location>
        <begin position="59"/>
        <end position="824"/>
    </location>
</feature>
<dbReference type="KEGG" id="adin:H7849_16145"/>
<proteinExistence type="predicted"/>
<keyword evidence="9" id="KW-1185">Reference proteome</keyword>
<evidence type="ECO:0000256" key="6">
    <source>
        <dbReference type="ARBA" id="ARBA00023237"/>
    </source>
</evidence>
<keyword evidence="3" id="KW-1134">Transmembrane beta strand</keyword>
<dbReference type="SUPFAM" id="SSF56935">
    <property type="entry name" value="Porins"/>
    <property type="match status" value="1"/>
</dbReference>
<evidence type="ECO:0000256" key="2">
    <source>
        <dbReference type="ARBA" id="ARBA00022448"/>
    </source>
</evidence>
<dbReference type="GO" id="GO:0044718">
    <property type="term" value="P:siderophore transmembrane transport"/>
    <property type="evidence" value="ECO:0007669"/>
    <property type="project" value="TreeGrafter"/>
</dbReference>
<dbReference type="Gene3D" id="2.40.170.20">
    <property type="entry name" value="TonB-dependent receptor, beta-barrel domain"/>
    <property type="match status" value="1"/>
</dbReference>
<organism evidence="8 9">
    <name type="scientific">Alloacidobacterium dinghuense</name>
    <dbReference type="NCBI Taxonomy" id="2763107"/>
    <lineage>
        <taxon>Bacteria</taxon>
        <taxon>Pseudomonadati</taxon>
        <taxon>Acidobacteriota</taxon>
        <taxon>Terriglobia</taxon>
        <taxon>Terriglobales</taxon>
        <taxon>Acidobacteriaceae</taxon>
        <taxon>Alloacidobacterium</taxon>
    </lineage>
</organism>
<keyword evidence="8" id="KW-0675">Receptor</keyword>
<evidence type="ECO:0000259" key="7">
    <source>
        <dbReference type="Pfam" id="PF25183"/>
    </source>
</evidence>
<dbReference type="InterPro" id="IPR039426">
    <property type="entry name" value="TonB-dep_rcpt-like"/>
</dbReference>
<keyword evidence="6" id="KW-0998">Cell outer membrane</keyword>
<dbReference type="InterPro" id="IPR057601">
    <property type="entry name" value="Oar-like_b-barrel"/>
</dbReference>
<keyword evidence="4" id="KW-0812">Transmembrane</keyword>
<dbReference type="GO" id="GO:0015344">
    <property type="term" value="F:siderophore uptake transmembrane transporter activity"/>
    <property type="evidence" value="ECO:0007669"/>
    <property type="project" value="TreeGrafter"/>
</dbReference>
<dbReference type="InterPro" id="IPR036942">
    <property type="entry name" value="Beta-barrel_TonB_sf"/>
</dbReference>
<evidence type="ECO:0000313" key="8">
    <source>
        <dbReference type="EMBL" id="QNI30660.1"/>
    </source>
</evidence>
<keyword evidence="5" id="KW-0472">Membrane</keyword>
<dbReference type="EMBL" id="CP060394">
    <property type="protein sequence ID" value="QNI30660.1"/>
    <property type="molecule type" value="Genomic_DNA"/>
</dbReference>
<dbReference type="PANTHER" id="PTHR30069">
    <property type="entry name" value="TONB-DEPENDENT OUTER MEMBRANE RECEPTOR"/>
    <property type="match status" value="1"/>
</dbReference>
<protein>
    <submittedName>
        <fullName evidence="8">TonB-dependent receptor</fullName>
    </submittedName>
</protein>